<accession>A0AAR5QCX5</accession>
<evidence type="ECO:0000256" key="20">
    <source>
        <dbReference type="RuleBase" id="RU363127"/>
    </source>
</evidence>
<evidence type="ECO:0000256" key="2">
    <source>
        <dbReference type="ARBA" id="ARBA00004323"/>
    </source>
</evidence>
<feature type="binding site" evidence="17">
    <location>
        <position position="188"/>
    </location>
    <ligand>
        <name>UDP-alpha-D-glucuronate</name>
        <dbReference type="ChEBI" id="CHEBI:58052"/>
    </ligand>
</feature>
<dbReference type="PANTHER" id="PTHR10896:SF65">
    <property type="entry name" value="GALACTOSYLGALACTOSYLXYLOSYLPROTEIN 3-BETA-GLUCURONOSYLTRANSFERASE 3"/>
    <property type="match status" value="1"/>
</dbReference>
<reference evidence="22" key="1">
    <citation type="journal article" date="2013" name="Genome Biol.">
        <title>Draft genome of the mountain pine beetle, Dendroctonus ponderosae Hopkins, a major forest pest.</title>
        <authorList>
            <person name="Keeling C.I."/>
            <person name="Yuen M.M."/>
            <person name="Liao N.Y."/>
            <person name="Docking T.R."/>
            <person name="Chan S.K."/>
            <person name="Taylor G.A."/>
            <person name="Palmquist D.L."/>
            <person name="Jackman S.D."/>
            <person name="Nguyen A."/>
            <person name="Li M."/>
            <person name="Henderson H."/>
            <person name="Janes J.K."/>
            <person name="Zhao Y."/>
            <person name="Pandoh P."/>
            <person name="Moore R."/>
            <person name="Sperling F.A."/>
            <person name="Huber D.P."/>
            <person name="Birol I."/>
            <person name="Jones S.J."/>
            <person name="Bohlmann J."/>
        </authorList>
    </citation>
    <scope>NUCLEOTIDE SEQUENCE</scope>
</reference>
<evidence type="ECO:0000256" key="12">
    <source>
        <dbReference type="ARBA" id="ARBA00023136"/>
    </source>
</evidence>
<protein>
    <recommendedName>
        <fullName evidence="5 20">Galactosylgalactosylxylosylprotein 3-beta-glucuronosyltransferase</fullName>
        <ecNumber evidence="5 20">2.4.1.135</ecNumber>
    </recommendedName>
</protein>
<comment type="catalytic activity">
    <reaction evidence="15 20">
        <text>3-O-(beta-D-galactosyl-(1-&gt;3)-beta-D-galactosyl-(1-&gt;4)-beta-D-xylosyl)-L-seryl-[protein] + UDP-alpha-D-glucuronate = 3-O-(beta-D-GlcA-(1-&gt;3)-beta-D-Gal-(1-&gt;3)-beta-D-Gal-(1-&gt;4)-beta-D-Xyl)-L-seryl-[protein] + UDP + H(+)</text>
        <dbReference type="Rhea" id="RHEA:24168"/>
        <dbReference type="Rhea" id="RHEA-COMP:12571"/>
        <dbReference type="Rhea" id="RHEA-COMP:12573"/>
        <dbReference type="ChEBI" id="CHEBI:15378"/>
        <dbReference type="ChEBI" id="CHEBI:58052"/>
        <dbReference type="ChEBI" id="CHEBI:58223"/>
        <dbReference type="ChEBI" id="CHEBI:132090"/>
        <dbReference type="ChEBI" id="CHEBI:132093"/>
        <dbReference type="EC" id="2.4.1.135"/>
    </reaction>
</comment>
<dbReference type="Gene3D" id="3.90.550.10">
    <property type="entry name" value="Spore Coat Polysaccharide Biosynthesis Protein SpsA, Chain A"/>
    <property type="match status" value="1"/>
</dbReference>
<dbReference type="GO" id="GO:0000139">
    <property type="term" value="C:Golgi membrane"/>
    <property type="evidence" value="ECO:0007669"/>
    <property type="project" value="UniProtKB-SubCell"/>
</dbReference>
<evidence type="ECO:0000256" key="10">
    <source>
        <dbReference type="ARBA" id="ARBA00022989"/>
    </source>
</evidence>
<evidence type="ECO:0000313" key="22">
    <source>
        <dbReference type="Proteomes" id="UP000019118"/>
    </source>
</evidence>
<keyword evidence="10 20" id="KW-1133">Transmembrane helix</keyword>
<dbReference type="GO" id="GO:0005975">
    <property type="term" value="P:carbohydrate metabolic process"/>
    <property type="evidence" value="ECO:0007669"/>
    <property type="project" value="TreeGrafter"/>
</dbReference>
<keyword evidence="9 20" id="KW-0735">Signal-anchor</keyword>
<evidence type="ECO:0000256" key="5">
    <source>
        <dbReference type="ARBA" id="ARBA00012641"/>
    </source>
</evidence>
<comment type="pathway">
    <text evidence="3 20">Protein modification; protein glycosylation.</text>
</comment>
<feature type="binding site" evidence="17">
    <location>
        <position position="145"/>
    </location>
    <ligand>
        <name>UDP-alpha-D-glucuronate</name>
        <dbReference type="ChEBI" id="CHEBI:58052"/>
    </ligand>
</feature>
<evidence type="ECO:0000313" key="21">
    <source>
        <dbReference type="EnsemblMetazoa" id="XP_019771079.1"/>
    </source>
</evidence>
<dbReference type="KEGG" id="dpa:109545043"/>
<keyword evidence="7 20" id="KW-0812">Transmembrane</keyword>
<sequence length="350" mass="39966">MAIVASRNFVFSGLKQCVYTKRIFLVTFLAQLCRKRAKIVLMIALIFTWGLGSGLLVLWKLSVIESGIDQLQVFKEALELHRDKLHLTEQQVILLHELEADKHKNFPIVYCITPTYWRYVQKAELTRISQTLQLVPNIHWIVVEDAAEKSDLVRNLIEDSRLIVTHLVAQTAPYEKVKDKNPKARRHRGVEQRNAGLRWLRDNLVAGKDKGVVYFMDDDNTYSVKLFDEIAKVKRVGAWPVGLVGGLNAEFPIVDKATGKVTGYKSGWLPNRPFAIDMAGFAISLDLILEKTDANFSYQMAKGMQESEFLSYFTTKEELEPLADQCTKVYVWHTRTETPKINGIIPNLEV</sequence>
<dbReference type="GeneID" id="109545043"/>
<keyword evidence="12 20" id="KW-0472">Membrane</keyword>
<proteinExistence type="inferred from homology"/>
<keyword evidence="14 18" id="KW-0464">Manganese</keyword>
<dbReference type="InterPro" id="IPR005027">
    <property type="entry name" value="Glyco_trans_43"/>
</dbReference>
<evidence type="ECO:0000256" key="14">
    <source>
        <dbReference type="ARBA" id="ARBA00023211"/>
    </source>
</evidence>
<dbReference type="Pfam" id="PF03360">
    <property type="entry name" value="Glyco_transf_43"/>
    <property type="match status" value="1"/>
</dbReference>
<dbReference type="PANTHER" id="PTHR10896">
    <property type="entry name" value="GALACTOSYLGALACTOSYLXYLOSYLPROTEIN 3-BETA-GLUCURONOSYLTRANSFERASE BETA-1,3-GLUCURONYLTRANSFERASE"/>
    <property type="match status" value="1"/>
</dbReference>
<evidence type="ECO:0000256" key="9">
    <source>
        <dbReference type="ARBA" id="ARBA00022968"/>
    </source>
</evidence>
<evidence type="ECO:0000256" key="15">
    <source>
        <dbReference type="ARBA" id="ARBA00047979"/>
    </source>
</evidence>
<evidence type="ECO:0000256" key="13">
    <source>
        <dbReference type="ARBA" id="ARBA00023180"/>
    </source>
</evidence>
<keyword evidence="6 20" id="KW-0808">Transferase</keyword>
<dbReference type="SUPFAM" id="SSF53448">
    <property type="entry name" value="Nucleotide-diphospho-sugar transferases"/>
    <property type="match status" value="1"/>
</dbReference>
<keyword evidence="8 18" id="KW-0479">Metal-binding</keyword>
<keyword evidence="11 20" id="KW-0333">Golgi apparatus</keyword>
<dbReference type="EnsemblMetazoa" id="XM_019915520.1">
    <property type="protein sequence ID" value="XP_019771079.1"/>
    <property type="gene ID" value="LOC109545043"/>
</dbReference>
<feature type="binding site" evidence="17">
    <location>
        <begin position="114"/>
        <end position="116"/>
    </location>
    <ligand>
        <name>UDP-alpha-D-glucuronate</name>
        <dbReference type="ChEBI" id="CHEBI:58052"/>
    </ligand>
</feature>
<comment type="subcellular location">
    <subcellularLocation>
        <location evidence="2 20">Golgi apparatus membrane</location>
        <topology evidence="2 20">Single-pass type II membrane protein</topology>
    </subcellularLocation>
</comment>
<evidence type="ECO:0000256" key="16">
    <source>
        <dbReference type="PIRSR" id="PIRSR605027-1"/>
    </source>
</evidence>
<reference evidence="21" key="2">
    <citation type="submission" date="2024-08" db="UniProtKB">
        <authorList>
            <consortium name="EnsemblMetazoa"/>
        </authorList>
    </citation>
    <scope>IDENTIFICATION</scope>
</reference>
<feature type="binding site" evidence="17">
    <location>
        <position position="193"/>
    </location>
    <ligand>
        <name>UDP-alpha-D-glucuronate</name>
        <dbReference type="ChEBI" id="CHEBI:58052"/>
    </ligand>
</feature>
<feature type="site" description="Interaction with galactose moiety of substrate glycoprotein" evidence="19">
    <location>
        <position position="250"/>
    </location>
</feature>
<dbReference type="CDD" id="cd00218">
    <property type="entry name" value="GlcAT-I"/>
    <property type="match status" value="1"/>
</dbReference>
<evidence type="ECO:0000256" key="3">
    <source>
        <dbReference type="ARBA" id="ARBA00004922"/>
    </source>
</evidence>
<evidence type="ECO:0000256" key="8">
    <source>
        <dbReference type="ARBA" id="ARBA00022723"/>
    </source>
</evidence>
<evidence type="ECO:0000256" key="4">
    <source>
        <dbReference type="ARBA" id="ARBA00007706"/>
    </source>
</evidence>
<evidence type="ECO:0000256" key="18">
    <source>
        <dbReference type="PIRSR" id="PIRSR605027-3"/>
    </source>
</evidence>
<dbReference type="RefSeq" id="XP_019771079.1">
    <property type="nucleotide sequence ID" value="XM_019915520.2"/>
</dbReference>
<dbReference type="AlphaFoldDB" id="A0AAR5QCX5"/>
<dbReference type="InterPro" id="IPR029044">
    <property type="entry name" value="Nucleotide-diphossugar_trans"/>
</dbReference>
<organism evidence="21 22">
    <name type="scientific">Dendroctonus ponderosae</name>
    <name type="common">Mountain pine beetle</name>
    <dbReference type="NCBI Taxonomy" id="77166"/>
    <lineage>
        <taxon>Eukaryota</taxon>
        <taxon>Metazoa</taxon>
        <taxon>Ecdysozoa</taxon>
        <taxon>Arthropoda</taxon>
        <taxon>Hexapoda</taxon>
        <taxon>Insecta</taxon>
        <taxon>Pterygota</taxon>
        <taxon>Neoptera</taxon>
        <taxon>Endopterygota</taxon>
        <taxon>Coleoptera</taxon>
        <taxon>Polyphaga</taxon>
        <taxon>Cucujiformia</taxon>
        <taxon>Curculionidae</taxon>
        <taxon>Scolytinae</taxon>
        <taxon>Dendroctonus</taxon>
    </lineage>
</organism>
<comment type="similarity">
    <text evidence="4 20">Belongs to the glycosyltransferase 43 family.</text>
</comment>
<name>A0AAR5QCX5_DENPD</name>
<feature type="transmembrane region" description="Helical" evidence="20">
    <location>
        <begin position="39"/>
        <end position="59"/>
    </location>
</feature>
<feature type="active site" description="Proton donor/acceptor" evidence="16">
    <location>
        <position position="306"/>
    </location>
</feature>
<evidence type="ECO:0000256" key="6">
    <source>
        <dbReference type="ARBA" id="ARBA00022679"/>
    </source>
</evidence>
<feature type="binding site" evidence="17">
    <location>
        <begin position="217"/>
        <end position="219"/>
    </location>
    <ligand>
        <name>UDP-alpha-D-glucuronate</name>
        <dbReference type="ChEBI" id="CHEBI:58052"/>
    </ligand>
</feature>
<evidence type="ECO:0000256" key="1">
    <source>
        <dbReference type="ARBA" id="ARBA00001936"/>
    </source>
</evidence>
<dbReference type="EC" id="2.4.1.135" evidence="5 20"/>
<dbReference type="GO" id="GO:0046872">
    <property type="term" value="F:metal ion binding"/>
    <property type="evidence" value="ECO:0007669"/>
    <property type="project" value="UniProtKB-KW"/>
</dbReference>
<dbReference type="FunFam" id="3.90.550.10:FF:000044">
    <property type="entry name" value="Galactosylgalactosylxylosylprotein 3-beta-glucuronosyltransferase"/>
    <property type="match status" value="1"/>
</dbReference>
<dbReference type="Proteomes" id="UP000019118">
    <property type="component" value="Unassembled WGS sequence"/>
</dbReference>
<evidence type="ECO:0000256" key="7">
    <source>
        <dbReference type="ARBA" id="ARBA00022692"/>
    </source>
</evidence>
<feature type="binding site" evidence="18">
    <location>
        <position position="219"/>
    </location>
    <ligand>
        <name>Mn(2+)</name>
        <dbReference type="ChEBI" id="CHEBI:29035"/>
    </ligand>
</feature>
<evidence type="ECO:0000256" key="17">
    <source>
        <dbReference type="PIRSR" id="PIRSR605027-2"/>
    </source>
</evidence>
<evidence type="ECO:0000256" key="11">
    <source>
        <dbReference type="ARBA" id="ARBA00023034"/>
    </source>
</evidence>
<dbReference type="GO" id="GO:0015018">
    <property type="term" value="F:galactosylgalactosylxylosylprotein 3-beta-glucuronosyltransferase activity"/>
    <property type="evidence" value="ECO:0007669"/>
    <property type="project" value="UniProtKB-UniRule"/>
</dbReference>
<comment type="cofactor">
    <cofactor evidence="1 18 20">
        <name>Mn(2+)</name>
        <dbReference type="ChEBI" id="CHEBI:29035"/>
    </cofactor>
</comment>
<dbReference type="GO" id="GO:0050650">
    <property type="term" value="P:chondroitin sulfate proteoglycan biosynthetic process"/>
    <property type="evidence" value="ECO:0007669"/>
    <property type="project" value="TreeGrafter"/>
</dbReference>
<keyword evidence="13" id="KW-0325">Glycoprotein</keyword>
<keyword evidence="22" id="KW-1185">Reference proteome</keyword>
<feature type="binding site" evidence="17">
    <location>
        <begin position="333"/>
        <end position="335"/>
    </location>
    <ligand>
        <name>UDP-alpha-D-glucuronate</name>
        <dbReference type="ChEBI" id="CHEBI:58052"/>
    </ligand>
</feature>
<evidence type="ECO:0000256" key="19">
    <source>
        <dbReference type="PIRSR" id="PIRSR605027-4"/>
    </source>
</evidence>